<sequence length="155" mass="18195">MATSDDITRYIRCNKLVGQVLTPLMREYMQLNNVPPATVYQTIMQPYCKALRTKLSQIQMGVIQTLPSSGYEKFDITLMYKIARDKNFKMIIKEHPTRKWGTEPLPHEITIGDDIERIRHCRDNIMHNPNHIVSEPELNEFLTNSLMLEKEQIYI</sequence>
<reference evidence="1" key="1">
    <citation type="submission" date="2021-03" db="EMBL/GenBank/DDBJ databases">
        <authorList>
            <person name="Bekaert M."/>
        </authorList>
    </citation>
    <scope>NUCLEOTIDE SEQUENCE</scope>
</reference>
<dbReference type="EMBL" id="CAJPWZ010000937">
    <property type="protein sequence ID" value="CAG2204092.1"/>
    <property type="molecule type" value="Genomic_DNA"/>
</dbReference>
<dbReference type="Proteomes" id="UP000683360">
    <property type="component" value="Unassembled WGS sequence"/>
</dbReference>
<gene>
    <name evidence="1" type="ORF">MEDL_18575</name>
</gene>
<dbReference type="AlphaFoldDB" id="A0A8S3R7H9"/>
<evidence type="ECO:0000313" key="1">
    <source>
        <dbReference type="EMBL" id="CAG2204092.1"/>
    </source>
</evidence>
<comment type="caution">
    <text evidence="1">The sequence shown here is derived from an EMBL/GenBank/DDBJ whole genome shotgun (WGS) entry which is preliminary data.</text>
</comment>
<organism evidence="1 2">
    <name type="scientific">Mytilus edulis</name>
    <name type="common">Blue mussel</name>
    <dbReference type="NCBI Taxonomy" id="6550"/>
    <lineage>
        <taxon>Eukaryota</taxon>
        <taxon>Metazoa</taxon>
        <taxon>Spiralia</taxon>
        <taxon>Lophotrochozoa</taxon>
        <taxon>Mollusca</taxon>
        <taxon>Bivalvia</taxon>
        <taxon>Autobranchia</taxon>
        <taxon>Pteriomorphia</taxon>
        <taxon>Mytilida</taxon>
        <taxon>Mytiloidea</taxon>
        <taxon>Mytilidae</taxon>
        <taxon>Mytilinae</taxon>
        <taxon>Mytilus</taxon>
    </lineage>
</organism>
<evidence type="ECO:0008006" key="3">
    <source>
        <dbReference type="Google" id="ProtNLM"/>
    </source>
</evidence>
<protein>
    <recommendedName>
        <fullName evidence="3">DZIP3-like HEPN domain-containing protein</fullName>
    </recommendedName>
</protein>
<name>A0A8S3R7H9_MYTED</name>
<keyword evidence="2" id="KW-1185">Reference proteome</keyword>
<evidence type="ECO:0000313" key="2">
    <source>
        <dbReference type="Proteomes" id="UP000683360"/>
    </source>
</evidence>
<accession>A0A8S3R7H9</accession>
<proteinExistence type="predicted"/>
<dbReference type="OrthoDB" id="10494650at2759"/>